<dbReference type="Gene3D" id="3.40.50.1110">
    <property type="entry name" value="SGNH hydrolase"/>
    <property type="match status" value="1"/>
</dbReference>
<dbReference type="GeneID" id="19125221"/>
<proteinExistence type="predicted"/>
<dbReference type="Proteomes" id="UP000054032">
    <property type="component" value="Unassembled WGS sequence"/>
</dbReference>
<accession>W6YRP8</accession>
<evidence type="ECO:0000313" key="2">
    <source>
        <dbReference type="Proteomes" id="UP000054032"/>
    </source>
</evidence>
<dbReference type="InterPro" id="IPR036514">
    <property type="entry name" value="SGNH_hydro_sf"/>
</dbReference>
<keyword evidence="2" id="KW-1185">Reference proteome</keyword>
<reference evidence="1 2" key="1">
    <citation type="journal article" date="2013" name="PLoS Genet.">
        <title>Comparative genome structure, secondary metabolite, and effector coding capacity across Cochliobolus pathogens.</title>
        <authorList>
            <person name="Condon B.J."/>
            <person name="Leng Y."/>
            <person name="Wu D."/>
            <person name="Bushley K.E."/>
            <person name="Ohm R.A."/>
            <person name="Otillar R."/>
            <person name="Martin J."/>
            <person name="Schackwitz W."/>
            <person name="Grimwood J."/>
            <person name="MohdZainudin N."/>
            <person name="Xue C."/>
            <person name="Wang R."/>
            <person name="Manning V.A."/>
            <person name="Dhillon B."/>
            <person name="Tu Z.J."/>
            <person name="Steffenson B.J."/>
            <person name="Salamov A."/>
            <person name="Sun H."/>
            <person name="Lowry S."/>
            <person name="LaButti K."/>
            <person name="Han J."/>
            <person name="Copeland A."/>
            <person name="Lindquist E."/>
            <person name="Barry K."/>
            <person name="Schmutz J."/>
            <person name="Baker S.E."/>
            <person name="Ciuffetti L.M."/>
            <person name="Grigoriev I.V."/>
            <person name="Zhong S."/>
            <person name="Turgeon B.G."/>
        </authorList>
    </citation>
    <scope>NUCLEOTIDE SEQUENCE [LARGE SCALE GENOMIC DNA]</scope>
    <source>
        <strain evidence="1 2">ATCC 44560</strain>
    </source>
</reference>
<dbReference type="OrthoDB" id="2119228at2759"/>
<organism evidence="1 2">
    <name type="scientific">Bipolaris oryzae ATCC 44560</name>
    <dbReference type="NCBI Taxonomy" id="930090"/>
    <lineage>
        <taxon>Eukaryota</taxon>
        <taxon>Fungi</taxon>
        <taxon>Dikarya</taxon>
        <taxon>Ascomycota</taxon>
        <taxon>Pezizomycotina</taxon>
        <taxon>Dothideomycetes</taxon>
        <taxon>Pleosporomycetidae</taxon>
        <taxon>Pleosporales</taxon>
        <taxon>Pleosporineae</taxon>
        <taxon>Pleosporaceae</taxon>
        <taxon>Bipolaris</taxon>
    </lineage>
</organism>
<dbReference type="RefSeq" id="XP_007691364.1">
    <property type="nucleotide sequence ID" value="XM_007693174.1"/>
</dbReference>
<feature type="non-terminal residue" evidence="1">
    <location>
        <position position="65"/>
    </location>
</feature>
<name>W6YRP8_COCMI</name>
<evidence type="ECO:0000313" key="1">
    <source>
        <dbReference type="EMBL" id="EUC42132.1"/>
    </source>
</evidence>
<protein>
    <submittedName>
        <fullName evidence="1">Uncharacterized protein</fullName>
    </submittedName>
</protein>
<feature type="non-terminal residue" evidence="1">
    <location>
        <position position="1"/>
    </location>
</feature>
<dbReference type="KEGG" id="bor:COCMIDRAFT_72223"/>
<gene>
    <name evidence="1" type="ORF">COCMIDRAFT_72223</name>
</gene>
<dbReference type="EMBL" id="KI964072">
    <property type="protein sequence ID" value="EUC42132.1"/>
    <property type="molecule type" value="Genomic_DNA"/>
</dbReference>
<dbReference type="AlphaFoldDB" id="W6YRP8"/>
<dbReference type="HOGENOM" id="CLU_2855755_0_0_1"/>
<sequence>FSALGLANKNQPAVWLHAISAIVIIIHLETDDVVQQNKDVADIIVAIAKSVNAMRTWSPNTKIVV</sequence>